<protein>
    <recommendedName>
        <fullName evidence="2">DUF6919 domain-containing protein</fullName>
    </recommendedName>
</protein>
<keyword evidence="4" id="KW-1185">Reference proteome</keyword>
<gene>
    <name evidence="3" type="ORF">EV356DRAFT_521087</name>
</gene>
<organism evidence="3 4">
    <name type="scientific">Viridothelium virens</name>
    <name type="common">Speckled blister lichen</name>
    <name type="synonym">Trypethelium virens</name>
    <dbReference type="NCBI Taxonomy" id="1048519"/>
    <lineage>
        <taxon>Eukaryota</taxon>
        <taxon>Fungi</taxon>
        <taxon>Dikarya</taxon>
        <taxon>Ascomycota</taxon>
        <taxon>Pezizomycotina</taxon>
        <taxon>Dothideomycetes</taxon>
        <taxon>Dothideomycetes incertae sedis</taxon>
        <taxon>Trypetheliales</taxon>
        <taxon>Trypetheliaceae</taxon>
        <taxon>Viridothelium</taxon>
    </lineage>
</organism>
<dbReference type="InterPro" id="IPR054212">
    <property type="entry name" value="DUF6919"/>
</dbReference>
<evidence type="ECO:0000313" key="3">
    <source>
        <dbReference type="EMBL" id="KAF2229456.1"/>
    </source>
</evidence>
<name>A0A6A6GUH8_VIRVR</name>
<dbReference type="Pfam" id="PF21897">
    <property type="entry name" value="DUF6919"/>
    <property type="match status" value="1"/>
</dbReference>
<evidence type="ECO:0000259" key="2">
    <source>
        <dbReference type="Pfam" id="PF21897"/>
    </source>
</evidence>
<feature type="domain" description="DUF6919" evidence="2">
    <location>
        <begin position="57"/>
        <end position="119"/>
    </location>
</feature>
<dbReference type="EMBL" id="ML991863">
    <property type="protein sequence ID" value="KAF2229456.1"/>
    <property type="molecule type" value="Genomic_DNA"/>
</dbReference>
<dbReference type="Proteomes" id="UP000800092">
    <property type="component" value="Unassembled WGS sequence"/>
</dbReference>
<accession>A0A6A6GUH8</accession>
<dbReference type="AlphaFoldDB" id="A0A6A6GUH8"/>
<evidence type="ECO:0000313" key="4">
    <source>
        <dbReference type="Proteomes" id="UP000800092"/>
    </source>
</evidence>
<reference evidence="3" key="1">
    <citation type="journal article" date="2020" name="Stud. Mycol.">
        <title>101 Dothideomycetes genomes: a test case for predicting lifestyles and emergence of pathogens.</title>
        <authorList>
            <person name="Haridas S."/>
            <person name="Albert R."/>
            <person name="Binder M."/>
            <person name="Bloem J."/>
            <person name="Labutti K."/>
            <person name="Salamov A."/>
            <person name="Andreopoulos B."/>
            <person name="Baker S."/>
            <person name="Barry K."/>
            <person name="Bills G."/>
            <person name="Bluhm B."/>
            <person name="Cannon C."/>
            <person name="Castanera R."/>
            <person name="Culley D."/>
            <person name="Daum C."/>
            <person name="Ezra D."/>
            <person name="Gonzalez J."/>
            <person name="Henrissat B."/>
            <person name="Kuo A."/>
            <person name="Liang C."/>
            <person name="Lipzen A."/>
            <person name="Lutzoni F."/>
            <person name="Magnuson J."/>
            <person name="Mondo S."/>
            <person name="Nolan M."/>
            <person name="Ohm R."/>
            <person name="Pangilinan J."/>
            <person name="Park H.-J."/>
            <person name="Ramirez L."/>
            <person name="Alfaro M."/>
            <person name="Sun H."/>
            <person name="Tritt A."/>
            <person name="Yoshinaga Y."/>
            <person name="Zwiers L.-H."/>
            <person name="Turgeon B."/>
            <person name="Goodwin S."/>
            <person name="Spatafora J."/>
            <person name="Crous P."/>
            <person name="Grigoriev I."/>
        </authorList>
    </citation>
    <scope>NUCLEOTIDE SEQUENCE</scope>
    <source>
        <strain evidence="3">Tuck. ex Michener</strain>
    </source>
</reference>
<dbReference type="OrthoDB" id="5227598at2759"/>
<sequence length="286" mass="32651">MSEGEISPVSPLPPTMISGDNGPLSPSPPPMTSGYGWKSEREIKAGKMTKEEWQKFEELWDSTETYSDVINLNMKFLRGDINYTPYHLGPLDPETEPLVPDLLKLHEYGVLTITGQPADYQFLRRTRSSGSYFVQFEQRAVIEFLIPGDPEIVPQHSCKKFLELIKGESQWDVFIGSVYPEAKVLHCSLDDEGFTTTRKRKAATKEEIAEQDWKDCGHFKIPMDGPEIQSNQHWIKESVQLLRDMNLSNVILVSKDWDPQMEIEPRLVKLAEKAGMTTKFDLQLSE</sequence>
<proteinExistence type="predicted"/>
<evidence type="ECO:0000256" key="1">
    <source>
        <dbReference type="SAM" id="MobiDB-lite"/>
    </source>
</evidence>
<feature type="region of interest" description="Disordered" evidence="1">
    <location>
        <begin position="1"/>
        <end position="37"/>
    </location>
</feature>